<dbReference type="HOGENOM" id="CLU_619675_0_0_1"/>
<dbReference type="OrthoDB" id="10254945at2759"/>
<evidence type="ECO:0000313" key="3">
    <source>
        <dbReference type="Proteomes" id="UP000019373"/>
    </source>
</evidence>
<evidence type="ECO:0000256" key="1">
    <source>
        <dbReference type="SAM" id="MobiDB-lite"/>
    </source>
</evidence>
<keyword evidence="3" id="KW-1185">Reference proteome</keyword>
<dbReference type="Proteomes" id="UP000019373">
    <property type="component" value="Unassembled WGS sequence"/>
</dbReference>
<dbReference type="GeneID" id="19239356"/>
<evidence type="ECO:0000313" key="2">
    <source>
        <dbReference type="EMBL" id="ERF76248.1"/>
    </source>
</evidence>
<dbReference type="EMBL" id="KE720772">
    <property type="protein sequence ID" value="ERF76248.1"/>
    <property type="molecule type" value="Genomic_DNA"/>
</dbReference>
<dbReference type="RefSeq" id="XP_007786427.1">
    <property type="nucleotide sequence ID" value="XM_007788237.1"/>
</dbReference>
<organism evidence="2 3">
    <name type="scientific">Endocarpon pusillum (strain Z07020 / HMAS-L-300199)</name>
    <name type="common">Lichen-forming fungus</name>
    <dbReference type="NCBI Taxonomy" id="1263415"/>
    <lineage>
        <taxon>Eukaryota</taxon>
        <taxon>Fungi</taxon>
        <taxon>Dikarya</taxon>
        <taxon>Ascomycota</taxon>
        <taxon>Pezizomycotina</taxon>
        <taxon>Eurotiomycetes</taxon>
        <taxon>Chaetothyriomycetidae</taxon>
        <taxon>Verrucariales</taxon>
        <taxon>Verrucariaceae</taxon>
        <taxon>Endocarpon</taxon>
    </lineage>
</organism>
<sequence>MSLAIEPVYEIDPAQVGDLDVFADPNTALNHLTNDIHPVWAYRNWSRNVRVKETPRMECKKYRDRPLSEVDRRARCRELPASIYERIQPALRLASLFLEKSLPWFFNVCYAPYQSFGRPKQKELRLDQGDWTQIKEDRIRRDLNIIAQRYFILHGLYGWELNATGASLSVRANLDADVPEDPDENEYTIYWSKKEHLLTVIAKETIEFMGSQRWLDLPLAMQQRCLFQLALLMVHELAHIVNFYRSEEALLNNEPYYRRTEPTRELGFSWEYYMFDGLVGVVDGEFTGPRPGDDTQGLTCLPDWPYKFQSHVQDFSEWKHPRSRMDDFKHSPGRWLVASKSIEQFFDMRRWNQWLGMPINHGPMDQSPFVVHLSPSLFMTLYQERSLSYDVWFYRRLHKATGLVWPEVTNYDSHHSDTDWSPPSSPDSPEDPPALANAMDTS</sequence>
<name>U1GUV9_ENDPU</name>
<proteinExistence type="predicted"/>
<reference evidence="3" key="1">
    <citation type="journal article" date="2014" name="BMC Genomics">
        <title>Genome characteristics reveal the impact of lichenization on lichen-forming fungus Endocarpon pusillum Hedwig (Verrucariales, Ascomycota).</title>
        <authorList>
            <person name="Wang Y.-Y."/>
            <person name="Liu B."/>
            <person name="Zhang X.-Y."/>
            <person name="Zhou Q.-M."/>
            <person name="Zhang T."/>
            <person name="Li H."/>
            <person name="Yu Y.-F."/>
            <person name="Zhang X.-L."/>
            <person name="Hao X.-Y."/>
            <person name="Wang M."/>
            <person name="Wang L."/>
            <person name="Wei J.-C."/>
        </authorList>
    </citation>
    <scope>NUCLEOTIDE SEQUENCE [LARGE SCALE GENOMIC DNA]</scope>
    <source>
        <strain evidence="3">Z07020 / HMAS-L-300199</strain>
    </source>
</reference>
<feature type="region of interest" description="Disordered" evidence="1">
    <location>
        <begin position="415"/>
        <end position="442"/>
    </location>
</feature>
<gene>
    <name evidence="2" type="ORF">EPUS_04325</name>
</gene>
<dbReference type="AlphaFoldDB" id="U1GUV9"/>
<accession>U1GUV9</accession>
<protein>
    <submittedName>
        <fullName evidence="2">Uncharacterized protein</fullName>
    </submittedName>
</protein>